<evidence type="ECO:0000313" key="1">
    <source>
        <dbReference type="EMBL" id="KJE89745.1"/>
    </source>
</evidence>
<keyword evidence="2" id="KW-1185">Reference proteome</keyword>
<dbReference type="Proteomes" id="UP000008743">
    <property type="component" value="Unassembled WGS sequence"/>
</dbReference>
<reference evidence="2" key="1">
    <citation type="submission" date="2011-02" db="EMBL/GenBank/DDBJ databases">
        <title>The Genome Sequence of Capsaspora owczarzaki ATCC 30864.</title>
        <authorList>
            <person name="Russ C."/>
            <person name="Cuomo C."/>
            <person name="Burger G."/>
            <person name="Gray M.W."/>
            <person name="Holland P.W.H."/>
            <person name="King N."/>
            <person name="Lang F.B.F."/>
            <person name="Roger A.J."/>
            <person name="Ruiz-Trillo I."/>
            <person name="Young S.K."/>
            <person name="Zeng Q."/>
            <person name="Gargeya S."/>
            <person name="Alvarado L."/>
            <person name="Berlin A."/>
            <person name="Chapman S.B."/>
            <person name="Chen Z."/>
            <person name="Freedman E."/>
            <person name="Gellesch M."/>
            <person name="Goldberg J."/>
            <person name="Griggs A."/>
            <person name="Gujja S."/>
            <person name="Heilman E."/>
            <person name="Heiman D."/>
            <person name="Howarth C."/>
            <person name="Mehta T."/>
            <person name="Neiman D."/>
            <person name="Pearson M."/>
            <person name="Roberts A."/>
            <person name="Saif S."/>
            <person name="Shea T."/>
            <person name="Shenoy N."/>
            <person name="Sisk P."/>
            <person name="Stolte C."/>
            <person name="Sykes S."/>
            <person name="White J."/>
            <person name="Yandava C."/>
            <person name="Haas B."/>
            <person name="Nusbaum C."/>
            <person name="Birren B."/>
        </authorList>
    </citation>
    <scope>NUCLEOTIDE SEQUENCE</scope>
    <source>
        <strain evidence="2">ATCC 30864</strain>
    </source>
</reference>
<evidence type="ECO:0000313" key="2">
    <source>
        <dbReference type="Proteomes" id="UP000008743"/>
    </source>
</evidence>
<accession>A0A0D2WIP5</accession>
<name>A0A0D2WIP5_CAPO3</name>
<organism evidence="1 2">
    <name type="scientific">Capsaspora owczarzaki (strain ATCC 30864)</name>
    <dbReference type="NCBI Taxonomy" id="595528"/>
    <lineage>
        <taxon>Eukaryota</taxon>
        <taxon>Filasterea</taxon>
        <taxon>Capsaspora</taxon>
    </lineage>
</organism>
<dbReference type="EMBL" id="KE346360">
    <property type="protein sequence ID" value="KJE89745.1"/>
    <property type="molecule type" value="Genomic_DNA"/>
</dbReference>
<dbReference type="AlphaFoldDB" id="A0A0D2WIP5"/>
<gene>
    <name evidence="1" type="ORF">CAOG_009389</name>
</gene>
<sequence>MPLHFHASGMRKGRIALLSWCIDGTIISIGHALRTIRETVGDTAVTVYCLCPPCKQTARHPDLADTETALAGVPGYYINPYENCWVDVSFSKIGERPFTVNSSPIGQYCHRIDLQLTLRNSLCAASEAQLTCGAQGRVIWRKSPNLSFPVEFQLCAYPLNLKNQRCFVRLLVVQNIVANEGDCGSTLNLVTEEAEVVMGLLFGRQGEDVLFCPAFAIASLLGDLEEDQ</sequence>
<proteinExistence type="predicted"/>
<dbReference type="InParanoid" id="A0A0D2WIP5"/>
<protein>
    <submittedName>
        <fullName evidence="1">Uncharacterized protein</fullName>
    </submittedName>
</protein>